<dbReference type="SUPFAM" id="SSF102405">
    <property type="entry name" value="MCP/YpsA-like"/>
    <property type="match status" value="1"/>
</dbReference>
<reference evidence="1 2" key="1">
    <citation type="submission" date="2020-08" db="EMBL/GenBank/DDBJ databases">
        <title>Sequencing the genomes of 1000 actinobacteria strains.</title>
        <authorList>
            <person name="Klenk H.-P."/>
        </authorList>
    </citation>
    <scope>NUCLEOTIDE SEQUENCE [LARGE SCALE GENOMIC DNA]</scope>
    <source>
        <strain evidence="1 2">DSM 43851</strain>
    </source>
</reference>
<accession>A0A7W9NG33</accession>
<dbReference type="RefSeq" id="WP_184860403.1">
    <property type="nucleotide sequence ID" value="NZ_BAAAWY010000046.1"/>
</dbReference>
<dbReference type="Proteomes" id="UP000585638">
    <property type="component" value="Unassembled WGS sequence"/>
</dbReference>
<evidence type="ECO:0000313" key="2">
    <source>
        <dbReference type="Proteomes" id="UP000585638"/>
    </source>
</evidence>
<dbReference type="AlphaFoldDB" id="A0A7W9NG33"/>
<gene>
    <name evidence="1" type="ORF">BJ998_001947</name>
</gene>
<dbReference type="PANTHER" id="PTHR38440">
    <property type="entry name" value="UPF0398 PROTEIN YPSA"/>
    <property type="match status" value="1"/>
</dbReference>
<keyword evidence="2" id="KW-1185">Reference proteome</keyword>
<organism evidence="1 2">
    <name type="scientific">Kutzneria kofuensis</name>
    <dbReference type="NCBI Taxonomy" id="103725"/>
    <lineage>
        <taxon>Bacteria</taxon>
        <taxon>Bacillati</taxon>
        <taxon>Actinomycetota</taxon>
        <taxon>Actinomycetes</taxon>
        <taxon>Pseudonocardiales</taxon>
        <taxon>Pseudonocardiaceae</taxon>
        <taxon>Kutzneria</taxon>
    </lineage>
</organism>
<dbReference type="InterPro" id="IPR010697">
    <property type="entry name" value="YspA"/>
</dbReference>
<sequence length="160" mass="17074">MTRIAITGHRGLQDPTRSLVDAALRAELRRHSGGAPLVGVSCLADGADALFAQAVLDEGGSLVAVLPAQRYRERLPSDYHPTFDSLLQQATEVVTMDYDRPGREAYMAASVHMVDGADRLVAVWDGQPAAGRGGTADVVTHARDNGVPVTVIWPDGCQRD</sequence>
<protein>
    <submittedName>
        <fullName evidence="1">Uncharacterized protein</fullName>
    </submittedName>
</protein>
<name>A0A7W9NG33_9PSEU</name>
<proteinExistence type="predicted"/>
<dbReference type="EMBL" id="JACHIR010000001">
    <property type="protein sequence ID" value="MBB5890751.1"/>
    <property type="molecule type" value="Genomic_DNA"/>
</dbReference>
<comment type="caution">
    <text evidence="1">The sequence shown here is derived from an EMBL/GenBank/DDBJ whole genome shotgun (WGS) entry which is preliminary data.</text>
</comment>
<dbReference type="Gene3D" id="3.40.50.450">
    <property type="match status" value="1"/>
</dbReference>
<evidence type="ECO:0000313" key="1">
    <source>
        <dbReference type="EMBL" id="MBB5890751.1"/>
    </source>
</evidence>
<dbReference type="PANTHER" id="PTHR38440:SF1">
    <property type="entry name" value="UPF0398 PROTEIN SPR0331"/>
    <property type="match status" value="1"/>
</dbReference>